<dbReference type="AlphaFoldDB" id="A0A433D5P1"/>
<evidence type="ECO:0000256" key="1">
    <source>
        <dbReference type="SAM" id="Phobius"/>
    </source>
</evidence>
<organism evidence="2 3">
    <name type="scientific">Jimgerdemannia flammicorona</name>
    <dbReference type="NCBI Taxonomy" id="994334"/>
    <lineage>
        <taxon>Eukaryota</taxon>
        <taxon>Fungi</taxon>
        <taxon>Fungi incertae sedis</taxon>
        <taxon>Mucoromycota</taxon>
        <taxon>Mucoromycotina</taxon>
        <taxon>Endogonomycetes</taxon>
        <taxon>Endogonales</taxon>
        <taxon>Endogonaceae</taxon>
        <taxon>Jimgerdemannia</taxon>
    </lineage>
</organism>
<proteinExistence type="predicted"/>
<evidence type="ECO:0000313" key="3">
    <source>
        <dbReference type="Proteomes" id="UP000268093"/>
    </source>
</evidence>
<reference evidence="2 3" key="1">
    <citation type="journal article" date="2018" name="New Phytol.">
        <title>Phylogenomics of Endogonaceae and evolution of mycorrhizas within Mucoromycota.</title>
        <authorList>
            <person name="Chang Y."/>
            <person name="Desiro A."/>
            <person name="Na H."/>
            <person name="Sandor L."/>
            <person name="Lipzen A."/>
            <person name="Clum A."/>
            <person name="Barry K."/>
            <person name="Grigoriev I.V."/>
            <person name="Martin F.M."/>
            <person name="Stajich J.E."/>
            <person name="Smith M.E."/>
            <person name="Bonito G."/>
            <person name="Spatafora J.W."/>
        </authorList>
    </citation>
    <scope>NUCLEOTIDE SEQUENCE [LARGE SCALE GENOMIC DNA]</scope>
    <source>
        <strain evidence="2 3">GMNB39</strain>
    </source>
</reference>
<keyword evidence="1" id="KW-1133">Transmembrane helix</keyword>
<dbReference type="EMBL" id="RBNI01006243">
    <property type="protein sequence ID" value="RUP46168.1"/>
    <property type="molecule type" value="Genomic_DNA"/>
</dbReference>
<keyword evidence="3" id="KW-1185">Reference proteome</keyword>
<dbReference type="Proteomes" id="UP000268093">
    <property type="component" value="Unassembled WGS sequence"/>
</dbReference>
<protein>
    <submittedName>
        <fullName evidence="2">Uncharacterized protein</fullName>
    </submittedName>
</protein>
<keyword evidence="1" id="KW-0472">Membrane</keyword>
<keyword evidence="1" id="KW-0812">Transmembrane</keyword>
<name>A0A433D5P1_9FUNG</name>
<comment type="caution">
    <text evidence="2">The sequence shown here is derived from an EMBL/GenBank/DDBJ whole genome shotgun (WGS) entry which is preliminary data.</text>
</comment>
<evidence type="ECO:0000313" key="2">
    <source>
        <dbReference type="EMBL" id="RUP46168.1"/>
    </source>
</evidence>
<feature type="transmembrane region" description="Helical" evidence="1">
    <location>
        <begin position="12"/>
        <end position="32"/>
    </location>
</feature>
<feature type="transmembrane region" description="Helical" evidence="1">
    <location>
        <begin position="44"/>
        <end position="62"/>
    </location>
</feature>
<sequence>MPQALVSFYGWMWIAMIVDIMVLLYALGDVLLHLRDYKTVTDMRLGCIVAFSWFLVVEVVVGI</sequence>
<accession>A0A433D5P1</accession>
<gene>
    <name evidence="2" type="ORF">BC936DRAFT_147272</name>
</gene>